<dbReference type="Gene3D" id="2.130.10.10">
    <property type="entry name" value="YVTN repeat-like/Quinoprotein amine dehydrogenase"/>
    <property type="match status" value="1"/>
</dbReference>
<dbReference type="SUPFAM" id="SSF50969">
    <property type="entry name" value="YVTN repeat-like/Quinoprotein amine dehydrogenase"/>
    <property type="match status" value="1"/>
</dbReference>
<dbReference type="RefSeq" id="WP_194114724.1">
    <property type="nucleotide sequence ID" value="NZ_JADFUA010000001.1"/>
</dbReference>
<feature type="chain" id="PRO_5035264789" description="WD40 repeat domain-containing protein" evidence="1">
    <location>
        <begin position="21"/>
        <end position="680"/>
    </location>
</feature>
<dbReference type="InterPro" id="IPR011044">
    <property type="entry name" value="Quino_amine_DH_bsu"/>
</dbReference>
<comment type="caution">
    <text evidence="2">The sequence shown here is derived from an EMBL/GenBank/DDBJ whole genome shotgun (WGS) entry which is preliminary data.</text>
</comment>
<protein>
    <recommendedName>
        <fullName evidence="4">WD40 repeat domain-containing protein</fullName>
    </recommendedName>
</protein>
<evidence type="ECO:0000313" key="3">
    <source>
        <dbReference type="Proteomes" id="UP000604481"/>
    </source>
</evidence>
<dbReference type="InterPro" id="IPR015943">
    <property type="entry name" value="WD40/YVTN_repeat-like_dom_sf"/>
</dbReference>
<dbReference type="AlphaFoldDB" id="A0A8J7FPJ5"/>
<dbReference type="Proteomes" id="UP000604481">
    <property type="component" value="Unassembled WGS sequence"/>
</dbReference>
<reference evidence="2 3" key="1">
    <citation type="submission" date="2020-10" db="EMBL/GenBank/DDBJ databases">
        <title>The genome sequence of Chitinilyticum litopenaei 4Y14.</title>
        <authorList>
            <person name="Liu Y."/>
        </authorList>
    </citation>
    <scope>NUCLEOTIDE SEQUENCE [LARGE SCALE GENOMIC DNA]</scope>
    <source>
        <strain evidence="2 3">4Y14</strain>
    </source>
</reference>
<evidence type="ECO:0008006" key="4">
    <source>
        <dbReference type="Google" id="ProtNLM"/>
    </source>
</evidence>
<sequence length="680" mass="74935">MRASSLLLIALLGLSGQTLAEQLASKPFESQNAEPDWYPVAGQTSESLVHWTKPPNSRLSSTATVARQVVLLIPSSMAEVQEPVRALLKREGFRLEETKGTLLYSRTQMSGANRYEEGELWWQLYLSRHPEVRQAYIDQNHAPDWQKLIAAGAIVPADLKQLNAWAMGRNRTHDIFEVQDISMANEAQRTEQPQWLASRENRSRTGGFIQTDTIRMYDVSAFLDAPFTAVILSRKDRYPNPDYKPFEFKICIMGSCGQSAWNSYDIVPQALLSRVLAALPAKTAIADTPQFWEPPPPAAPLPEFHEIRAASEPALPGEGYNWQALAIDTLPRLRPDPKTLLVLPNGDLLLGETHYTRDDANPYLTTVHRYRWTSAVPQRQTLWQSPLNSNGITLALANDGQTLWSSLRTIKTMYLQRHDLRSGETSSQALPGHAGDWQNWQLGSNQLPRFYDPIPDYTIRQMQADATFTTTLAATARAKSGVAGNLQAVHGQSAGVEWAADDWGLVAIDPESGKTLSSIALPADSKNYNPGPQALAASMAGWVARPWLRTFTDASGETRRLNGAYVVDIRQGKVLFSASIDQPGSAMSAMARSANGRLLALAQERDGKASNRIALWDVPVARSPLALQLPTGFEASDLRDLAFSPDGRYLYALGVTGVVRWSLPAALQDHARPGNLPAGI</sequence>
<evidence type="ECO:0000313" key="2">
    <source>
        <dbReference type="EMBL" id="MBE9608226.1"/>
    </source>
</evidence>
<organism evidence="2 3">
    <name type="scientific">Chitinilyticum piscinae</name>
    <dbReference type="NCBI Taxonomy" id="2866724"/>
    <lineage>
        <taxon>Bacteria</taxon>
        <taxon>Pseudomonadati</taxon>
        <taxon>Pseudomonadota</taxon>
        <taxon>Betaproteobacteria</taxon>
        <taxon>Neisseriales</taxon>
        <taxon>Chitinibacteraceae</taxon>
        <taxon>Chitinilyticum</taxon>
    </lineage>
</organism>
<gene>
    <name evidence="2" type="ORF">INR99_02585</name>
</gene>
<proteinExistence type="predicted"/>
<dbReference type="EMBL" id="JADFUA010000001">
    <property type="protein sequence ID" value="MBE9608226.1"/>
    <property type="molecule type" value="Genomic_DNA"/>
</dbReference>
<keyword evidence="1" id="KW-0732">Signal</keyword>
<feature type="signal peptide" evidence="1">
    <location>
        <begin position="1"/>
        <end position="20"/>
    </location>
</feature>
<accession>A0A8J7FPJ5</accession>
<name>A0A8J7FPJ5_9NEIS</name>
<evidence type="ECO:0000256" key="1">
    <source>
        <dbReference type="SAM" id="SignalP"/>
    </source>
</evidence>
<keyword evidence="3" id="KW-1185">Reference proteome</keyword>